<accession>A0A1Q9AKD8</accession>
<feature type="coiled-coil region" evidence="4">
    <location>
        <begin position="97"/>
        <end position="169"/>
    </location>
</feature>
<evidence type="ECO:0000313" key="10">
    <source>
        <dbReference type="EMBL" id="OQP86785.1"/>
    </source>
</evidence>
<evidence type="ECO:0000259" key="7">
    <source>
        <dbReference type="Pfam" id="PF25954"/>
    </source>
</evidence>
<evidence type="ECO:0000313" key="11">
    <source>
        <dbReference type="Proteomes" id="UP000186143"/>
    </source>
</evidence>
<proteinExistence type="inferred from homology"/>
<protein>
    <submittedName>
        <fullName evidence="9">Efflux transporter periplasmic adaptor subunit</fullName>
    </submittedName>
</protein>
<reference evidence="9 11" key="1">
    <citation type="submission" date="2016-09" db="EMBL/GenBank/DDBJ databases">
        <title>Rhizobium sp. nov., a novel species isolated from the rice rhizosphere.</title>
        <authorList>
            <person name="Zhao J."/>
            <person name="Zhang X."/>
        </authorList>
    </citation>
    <scope>NUCLEOTIDE SEQUENCE [LARGE SCALE GENOMIC DNA]</scope>
    <source>
        <strain evidence="9 11">MH17</strain>
    </source>
</reference>
<feature type="domain" description="Multidrug resistance protein MdtA-like barrel-sandwich hybrid" evidence="6">
    <location>
        <begin position="60"/>
        <end position="193"/>
    </location>
</feature>
<dbReference type="GO" id="GO:1990281">
    <property type="term" value="C:efflux pump complex"/>
    <property type="evidence" value="ECO:0007669"/>
    <property type="project" value="TreeGrafter"/>
</dbReference>
<dbReference type="STRING" id="1672749.BJF92_08300"/>
<dbReference type="Pfam" id="PF25954">
    <property type="entry name" value="Beta-barrel_RND_2"/>
    <property type="match status" value="1"/>
</dbReference>
<dbReference type="InterPro" id="IPR058792">
    <property type="entry name" value="Beta-barrel_RND_2"/>
</dbReference>
<comment type="subcellular location">
    <subcellularLocation>
        <location evidence="1">Cell envelope</location>
    </subcellularLocation>
</comment>
<evidence type="ECO:0000256" key="4">
    <source>
        <dbReference type="SAM" id="Coils"/>
    </source>
</evidence>
<dbReference type="Gene3D" id="2.40.50.100">
    <property type="match status" value="1"/>
</dbReference>
<dbReference type="AlphaFoldDB" id="A0A1Q9AKD8"/>
<feature type="domain" description="Multidrug resistance protein MdtA-like C-terminal permuted SH3" evidence="8">
    <location>
        <begin position="283"/>
        <end position="343"/>
    </location>
</feature>
<dbReference type="OrthoDB" id="9813967at2"/>
<evidence type="ECO:0000259" key="8">
    <source>
        <dbReference type="Pfam" id="PF25967"/>
    </source>
</evidence>
<evidence type="ECO:0000313" key="12">
    <source>
        <dbReference type="Proteomes" id="UP000192652"/>
    </source>
</evidence>
<comment type="similarity">
    <text evidence="2">Belongs to the membrane fusion protein (MFP) (TC 8.A.1) family.</text>
</comment>
<evidence type="ECO:0000256" key="2">
    <source>
        <dbReference type="ARBA" id="ARBA00009477"/>
    </source>
</evidence>
<dbReference type="InterPro" id="IPR006143">
    <property type="entry name" value="RND_pump_MFP"/>
</dbReference>
<evidence type="ECO:0000256" key="1">
    <source>
        <dbReference type="ARBA" id="ARBA00004196"/>
    </source>
</evidence>
<dbReference type="GO" id="GO:0015562">
    <property type="term" value="F:efflux transmembrane transporter activity"/>
    <property type="evidence" value="ECO:0007669"/>
    <property type="project" value="TreeGrafter"/>
</dbReference>
<sequence length="360" mass="37749">MNRGLMILTAALPLALAGCDEKKAEAPEVVRPLLSQTVALRPAATLRLPGLVEPRISTDLGFRVLGRVVARDVSVGDLVTKDEVLAAIDPLALELAVRSAQAEIANAQAQLTNAAATATRQRTLAESKSDSEASLETAEQAEKTARATLAKAEANLAKAREQLSYAQIHAEFDGVVTATAVEVGQVVSPGQTVLTIARPELRDAVIDVPEMEARRLSIGAPFEVMLQLDPSVRVSGEVREIAPEADTTTRTQRIKIALVNPSDAFRLGSIVTVASTTDASPTLVVPASAILADKDGSAVWLVDEAAQTVSRHKVTLAQGAADGNGVVVSAGLEPGQRIAVAGVHQLKEGQKVKIVRETTP</sequence>
<keyword evidence="12" id="KW-1185">Reference proteome</keyword>
<dbReference type="Proteomes" id="UP000192652">
    <property type="component" value="Unassembled WGS sequence"/>
</dbReference>
<name>A0A1Q9AKD8_9HYPH</name>
<evidence type="ECO:0000313" key="9">
    <source>
        <dbReference type="EMBL" id="OLP55752.1"/>
    </source>
</evidence>
<dbReference type="Proteomes" id="UP000186143">
    <property type="component" value="Unassembled WGS sequence"/>
</dbReference>
<dbReference type="Gene3D" id="1.10.287.470">
    <property type="entry name" value="Helix hairpin bin"/>
    <property type="match status" value="1"/>
</dbReference>
<dbReference type="Pfam" id="PF25917">
    <property type="entry name" value="BSH_RND"/>
    <property type="match status" value="1"/>
</dbReference>
<dbReference type="Pfam" id="PF25876">
    <property type="entry name" value="HH_MFP_RND"/>
    <property type="match status" value="1"/>
</dbReference>
<dbReference type="Gene3D" id="2.40.420.20">
    <property type="match status" value="1"/>
</dbReference>
<feature type="domain" description="CusB-like beta-barrel" evidence="7">
    <location>
        <begin position="205"/>
        <end position="276"/>
    </location>
</feature>
<comment type="caution">
    <text evidence="9">The sequence shown here is derived from an EMBL/GenBank/DDBJ whole genome shotgun (WGS) entry which is preliminary data.</text>
</comment>
<evidence type="ECO:0000259" key="5">
    <source>
        <dbReference type="Pfam" id="PF25876"/>
    </source>
</evidence>
<gene>
    <name evidence="9" type="ORF">BJF92_08300</name>
    <name evidence="10" type="ORF">BTR14_09440</name>
</gene>
<organism evidence="9 11">
    <name type="scientific">Xaviernesmea rhizosphaerae</name>
    <dbReference type="NCBI Taxonomy" id="1672749"/>
    <lineage>
        <taxon>Bacteria</taxon>
        <taxon>Pseudomonadati</taxon>
        <taxon>Pseudomonadota</taxon>
        <taxon>Alphaproteobacteria</taxon>
        <taxon>Hyphomicrobiales</taxon>
        <taxon>Rhizobiaceae</taxon>
        <taxon>Rhizobium/Agrobacterium group</taxon>
        <taxon>Xaviernesmea</taxon>
    </lineage>
</organism>
<dbReference type="InterPro" id="IPR058627">
    <property type="entry name" value="MdtA-like_C"/>
</dbReference>
<dbReference type="PROSITE" id="PS51257">
    <property type="entry name" value="PROKAR_LIPOPROTEIN"/>
    <property type="match status" value="1"/>
</dbReference>
<dbReference type="Gene3D" id="2.40.30.170">
    <property type="match status" value="1"/>
</dbReference>
<keyword evidence="3" id="KW-0813">Transport</keyword>
<dbReference type="PANTHER" id="PTHR30469:SF15">
    <property type="entry name" value="HLYD FAMILY OF SECRETION PROTEINS"/>
    <property type="match status" value="1"/>
</dbReference>
<feature type="domain" description="Multidrug resistance protein MdtA-like alpha-helical hairpin" evidence="5">
    <location>
        <begin position="98"/>
        <end position="166"/>
    </location>
</feature>
<dbReference type="EMBL" id="MSPX01000006">
    <property type="protein sequence ID" value="OQP86785.1"/>
    <property type="molecule type" value="Genomic_DNA"/>
</dbReference>
<evidence type="ECO:0000256" key="3">
    <source>
        <dbReference type="ARBA" id="ARBA00022448"/>
    </source>
</evidence>
<dbReference type="PANTHER" id="PTHR30469">
    <property type="entry name" value="MULTIDRUG RESISTANCE PROTEIN MDTA"/>
    <property type="match status" value="1"/>
</dbReference>
<keyword evidence="4" id="KW-0175">Coiled coil</keyword>
<dbReference type="InterPro" id="IPR058625">
    <property type="entry name" value="MdtA-like_BSH"/>
</dbReference>
<dbReference type="Pfam" id="PF25967">
    <property type="entry name" value="RND-MFP_C"/>
    <property type="match status" value="1"/>
</dbReference>
<reference evidence="10 12" key="3">
    <citation type="journal article" date="2017" name="Antonie Van Leeuwenhoek">
        <title>Rhizobium rhizosphaerae sp. nov., a novel species isolated from rice rhizosphere.</title>
        <authorList>
            <person name="Zhao J.J."/>
            <person name="Zhang J."/>
            <person name="Zhang R.J."/>
            <person name="Zhang C.W."/>
            <person name="Yin H.Q."/>
            <person name="Zhang X.X."/>
        </authorList>
    </citation>
    <scope>NUCLEOTIDE SEQUENCE [LARGE SCALE GENOMIC DNA]</scope>
    <source>
        <strain evidence="10 12">RD15</strain>
    </source>
</reference>
<dbReference type="EMBL" id="MKIO01000027">
    <property type="protein sequence ID" value="OLP55752.1"/>
    <property type="molecule type" value="Genomic_DNA"/>
</dbReference>
<dbReference type="SUPFAM" id="SSF111369">
    <property type="entry name" value="HlyD-like secretion proteins"/>
    <property type="match status" value="1"/>
</dbReference>
<dbReference type="NCBIfam" id="TIGR01730">
    <property type="entry name" value="RND_mfp"/>
    <property type="match status" value="1"/>
</dbReference>
<reference evidence="10" key="2">
    <citation type="submission" date="2016-12" db="EMBL/GenBank/DDBJ databases">
        <authorList>
            <person name="Zhang X."/>
            <person name="Zhao J."/>
        </authorList>
    </citation>
    <scope>NUCLEOTIDE SEQUENCE</scope>
    <source>
        <strain evidence="10">RD15</strain>
    </source>
</reference>
<dbReference type="InterPro" id="IPR058624">
    <property type="entry name" value="MdtA-like_HH"/>
</dbReference>
<evidence type="ECO:0000259" key="6">
    <source>
        <dbReference type="Pfam" id="PF25917"/>
    </source>
</evidence>